<accession>A0A8H3M555</accession>
<organism evidence="1 2">
    <name type="scientific">Rhizophagus clarus</name>
    <dbReference type="NCBI Taxonomy" id="94130"/>
    <lineage>
        <taxon>Eukaryota</taxon>
        <taxon>Fungi</taxon>
        <taxon>Fungi incertae sedis</taxon>
        <taxon>Mucoromycota</taxon>
        <taxon>Glomeromycotina</taxon>
        <taxon>Glomeromycetes</taxon>
        <taxon>Glomerales</taxon>
        <taxon>Glomeraceae</taxon>
        <taxon>Rhizophagus</taxon>
    </lineage>
</organism>
<dbReference type="EMBL" id="BLAL01000274">
    <property type="protein sequence ID" value="GES98912.1"/>
    <property type="molecule type" value="Genomic_DNA"/>
</dbReference>
<proteinExistence type="predicted"/>
<reference evidence="1" key="1">
    <citation type="submission" date="2019-10" db="EMBL/GenBank/DDBJ databases">
        <title>Conservation and host-specific expression of non-tandemly repeated heterogenous ribosome RNA gene in arbuscular mycorrhizal fungi.</title>
        <authorList>
            <person name="Maeda T."/>
            <person name="Kobayashi Y."/>
            <person name="Nakagawa T."/>
            <person name="Ezawa T."/>
            <person name="Yamaguchi K."/>
            <person name="Bino T."/>
            <person name="Nishimoto Y."/>
            <person name="Shigenobu S."/>
            <person name="Kawaguchi M."/>
        </authorList>
    </citation>
    <scope>NUCLEOTIDE SEQUENCE</scope>
    <source>
        <strain evidence="1">HR1</strain>
    </source>
</reference>
<dbReference type="AlphaFoldDB" id="A0A8H3M555"/>
<gene>
    <name evidence="1" type="ORF">RCL2_002543800</name>
</gene>
<evidence type="ECO:0000313" key="1">
    <source>
        <dbReference type="EMBL" id="GES98912.1"/>
    </source>
</evidence>
<sequence>MHKPRTTLQTLSTLAPTSKAAPTQQFTQLCEKMCLVFLYIRFTILLFIIRSNGNPITKNTCCRKTPAAVPAISAAVPAEPVATPVAPAAEPAVPAATPAVPAVPAVKCGTILFVIDQRFRTRVMSDERDK</sequence>
<evidence type="ECO:0000313" key="2">
    <source>
        <dbReference type="Proteomes" id="UP000615446"/>
    </source>
</evidence>
<protein>
    <submittedName>
        <fullName evidence="1">Uncharacterized protein</fullName>
    </submittedName>
</protein>
<comment type="caution">
    <text evidence="1">The sequence shown here is derived from an EMBL/GenBank/DDBJ whole genome shotgun (WGS) entry which is preliminary data.</text>
</comment>
<name>A0A8H3M555_9GLOM</name>
<dbReference type="Proteomes" id="UP000615446">
    <property type="component" value="Unassembled WGS sequence"/>
</dbReference>